<dbReference type="Proteomes" id="UP000695026">
    <property type="component" value="Unplaced"/>
</dbReference>
<dbReference type="SUPFAM" id="SSF47353">
    <property type="entry name" value="Retrovirus capsid dimerization domain-like"/>
    <property type="match status" value="1"/>
</dbReference>
<dbReference type="OMA" id="CCALEIR"/>
<evidence type="ECO:0000256" key="1">
    <source>
        <dbReference type="ARBA" id="ARBA00023242"/>
    </source>
</evidence>
<dbReference type="Gene3D" id="1.10.4020.10">
    <property type="entry name" value="DNA breaking-rejoining enzymes"/>
    <property type="match status" value="1"/>
</dbReference>
<accession>A0A9F5JD86</accession>
<keyword evidence="1" id="KW-0539">Nucleus</keyword>
<gene>
    <name evidence="6" type="primary">LOC112543236</name>
</gene>
<evidence type="ECO:0000259" key="4">
    <source>
        <dbReference type="PROSITE" id="PS50804"/>
    </source>
</evidence>
<dbReference type="GeneID" id="112543236"/>
<feature type="domain" description="SCAN box" evidence="4">
    <location>
        <begin position="1"/>
        <end position="40"/>
    </location>
</feature>
<feature type="compositionally biased region" description="Polar residues" evidence="2">
    <location>
        <begin position="85"/>
        <end position="101"/>
    </location>
</feature>
<dbReference type="InterPro" id="IPR003309">
    <property type="entry name" value="SCAN_dom"/>
</dbReference>
<feature type="chain" id="PRO_5039927191" evidence="3">
    <location>
        <begin position="28"/>
        <end position="126"/>
    </location>
</feature>
<feature type="non-terminal residue" evidence="6">
    <location>
        <position position="126"/>
    </location>
</feature>
<dbReference type="OrthoDB" id="9427073at2759"/>
<dbReference type="InterPro" id="IPR050916">
    <property type="entry name" value="SCAN-C2H2_zinc_finger"/>
</dbReference>
<feature type="region of interest" description="Disordered" evidence="2">
    <location>
        <begin position="59"/>
        <end position="126"/>
    </location>
</feature>
<evidence type="ECO:0000313" key="5">
    <source>
        <dbReference type="Proteomes" id="UP000695026"/>
    </source>
</evidence>
<reference evidence="6" key="1">
    <citation type="submission" date="2025-08" db="UniProtKB">
        <authorList>
            <consortium name="RefSeq"/>
        </authorList>
    </citation>
    <scope>IDENTIFICATION</scope>
    <source>
        <tissue evidence="6">Liver</tissue>
    </source>
</reference>
<organism evidence="5 6">
    <name type="scientific">Python bivittatus</name>
    <name type="common">Burmese python</name>
    <name type="synonym">Python molurus bivittatus</name>
    <dbReference type="NCBI Taxonomy" id="176946"/>
    <lineage>
        <taxon>Eukaryota</taxon>
        <taxon>Metazoa</taxon>
        <taxon>Chordata</taxon>
        <taxon>Craniata</taxon>
        <taxon>Vertebrata</taxon>
        <taxon>Euteleostomi</taxon>
        <taxon>Lepidosauria</taxon>
        <taxon>Squamata</taxon>
        <taxon>Bifurcata</taxon>
        <taxon>Unidentata</taxon>
        <taxon>Episquamata</taxon>
        <taxon>Toxicofera</taxon>
        <taxon>Serpentes</taxon>
        <taxon>Henophidia</taxon>
        <taxon>Pythonidae</taxon>
        <taxon>Python</taxon>
    </lineage>
</organism>
<sequence>MLDLVVLEHLLALLPLQMQSWVWECGAETSSPAVALAEGFLLSQAEEQKKQVKLHSFAMGIRDPEGRRNPSSPPQEPFFRRISQEDQSQETSGGKTQTKLSALSGAAETVVEPPAEVRGGNLSIEF</sequence>
<feature type="signal peptide" evidence="3">
    <location>
        <begin position="1"/>
        <end position="27"/>
    </location>
</feature>
<dbReference type="KEGG" id="pbi:112543236"/>
<keyword evidence="3" id="KW-0732">Signal</keyword>
<evidence type="ECO:0000256" key="3">
    <source>
        <dbReference type="SAM" id="SignalP"/>
    </source>
</evidence>
<protein>
    <submittedName>
        <fullName evidence="6">Zinc finger and SCAN domain-containing protein 16-like</fullName>
    </submittedName>
</protein>
<name>A0A9F5JD86_PYTBI</name>
<dbReference type="PROSITE" id="PS50804">
    <property type="entry name" value="SCAN_BOX"/>
    <property type="match status" value="1"/>
</dbReference>
<dbReference type="PANTHER" id="PTHR45935:SF15">
    <property type="entry name" value="SCAN BOX DOMAIN-CONTAINING PROTEIN"/>
    <property type="match status" value="1"/>
</dbReference>
<evidence type="ECO:0000313" key="6">
    <source>
        <dbReference type="RefSeq" id="XP_025033243.1"/>
    </source>
</evidence>
<dbReference type="InterPro" id="IPR038269">
    <property type="entry name" value="SCAN_sf"/>
</dbReference>
<dbReference type="PANTHER" id="PTHR45935">
    <property type="entry name" value="PROTEIN ZBED8-RELATED"/>
    <property type="match status" value="1"/>
</dbReference>
<dbReference type="RefSeq" id="XP_025033243.1">
    <property type="nucleotide sequence ID" value="XM_025177475.1"/>
</dbReference>
<dbReference type="Pfam" id="PF02023">
    <property type="entry name" value="SCAN"/>
    <property type="match status" value="1"/>
</dbReference>
<proteinExistence type="predicted"/>
<evidence type="ECO:0000256" key="2">
    <source>
        <dbReference type="SAM" id="MobiDB-lite"/>
    </source>
</evidence>
<keyword evidence="5" id="KW-1185">Reference proteome</keyword>
<dbReference type="AlphaFoldDB" id="A0A9F5JD86"/>